<proteinExistence type="predicted"/>
<comment type="subcellular location">
    <subcellularLocation>
        <location evidence="1">Nucleus</location>
    </subcellularLocation>
</comment>
<dbReference type="AlphaFoldDB" id="A0A2R6QY37"/>
<reference evidence="8 9" key="1">
    <citation type="submission" date="2017-07" db="EMBL/GenBank/DDBJ databases">
        <title>An improved, manually edited Actinidia chinensis var. chinensis (kiwifruit) genome highlights the challenges associated with draft genomes and gene prediction in plants.</title>
        <authorList>
            <person name="Pilkington S."/>
            <person name="Crowhurst R."/>
            <person name="Hilario E."/>
            <person name="Nardozza S."/>
            <person name="Fraser L."/>
            <person name="Peng Y."/>
            <person name="Gunaseelan K."/>
            <person name="Simpson R."/>
            <person name="Tahir J."/>
            <person name="Deroles S."/>
            <person name="Templeton K."/>
            <person name="Luo Z."/>
            <person name="Davy M."/>
            <person name="Cheng C."/>
            <person name="Mcneilage M."/>
            <person name="Scaglione D."/>
            <person name="Liu Y."/>
            <person name="Zhang Q."/>
            <person name="Datson P."/>
            <person name="De Silva N."/>
            <person name="Gardiner S."/>
            <person name="Bassett H."/>
            <person name="Chagne D."/>
            <person name="Mccallum J."/>
            <person name="Dzierzon H."/>
            <person name="Deng C."/>
            <person name="Wang Y.-Y."/>
            <person name="Barron N."/>
            <person name="Manako K."/>
            <person name="Bowen J."/>
            <person name="Foster T."/>
            <person name="Erridge Z."/>
            <person name="Tiffin H."/>
            <person name="Waite C."/>
            <person name="Davies K."/>
            <person name="Grierson E."/>
            <person name="Laing W."/>
            <person name="Kirk R."/>
            <person name="Chen X."/>
            <person name="Wood M."/>
            <person name="Montefiori M."/>
            <person name="Brummell D."/>
            <person name="Schwinn K."/>
            <person name="Catanach A."/>
            <person name="Fullerton C."/>
            <person name="Li D."/>
            <person name="Meiyalaghan S."/>
            <person name="Nieuwenhuizen N."/>
            <person name="Read N."/>
            <person name="Prakash R."/>
            <person name="Hunter D."/>
            <person name="Zhang H."/>
            <person name="Mckenzie M."/>
            <person name="Knabel M."/>
            <person name="Harris A."/>
            <person name="Allan A."/>
            <person name="Chen A."/>
            <person name="Janssen B."/>
            <person name="Plunkett B."/>
            <person name="Dwamena C."/>
            <person name="Voogd C."/>
            <person name="Leif D."/>
            <person name="Lafferty D."/>
            <person name="Souleyre E."/>
            <person name="Varkonyi-Gasic E."/>
            <person name="Gambi F."/>
            <person name="Hanley J."/>
            <person name="Yao J.-L."/>
            <person name="Cheung J."/>
            <person name="David K."/>
            <person name="Warren B."/>
            <person name="Marsh K."/>
            <person name="Snowden K."/>
            <person name="Lin-Wang K."/>
            <person name="Brian L."/>
            <person name="Martinez-Sanchez M."/>
            <person name="Wang M."/>
            <person name="Ileperuma N."/>
            <person name="Macnee N."/>
            <person name="Campin R."/>
            <person name="Mcatee P."/>
            <person name="Drummond R."/>
            <person name="Espley R."/>
            <person name="Ireland H."/>
            <person name="Wu R."/>
            <person name="Atkinson R."/>
            <person name="Karunairetnam S."/>
            <person name="Bulley S."/>
            <person name="Chunkath S."/>
            <person name="Hanley Z."/>
            <person name="Storey R."/>
            <person name="Thrimawithana A."/>
            <person name="Thomson S."/>
            <person name="David C."/>
            <person name="Testolin R."/>
        </authorList>
    </citation>
    <scope>NUCLEOTIDE SEQUENCE [LARGE SCALE GENOMIC DNA]</scope>
    <source>
        <strain evidence="9">cv. Red5</strain>
        <tissue evidence="8">Young leaf</tissue>
    </source>
</reference>
<dbReference type="Proteomes" id="UP000241394">
    <property type="component" value="Chromosome LG11"/>
</dbReference>
<reference evidence="9" key="2">
    <citation type="journal article" date="2018" name="BMC Genomics">
        <title>A manually annotated Actinidia chinensis var. chinensis (kiwifruit) genome highlights the challenges associated with draft genomes and gene prediction in plants.</title>
        <authorList>
            <person name="Pilkington S.M."/>
            <person name="Crowhurst R."/>
            <person name="Hilario E."/>
            <person name="Nardozza S."/>
            <person name="Fraser L."/>
            <person name="Peng Y."/>
            <person name="Gunaseelan K."/>
            <person name="Simpson R."/>
            <person name="Tahir J."/>
            <person name="Deroles S.C."/>
            <person name="Templeton K."/>
            <person name="Luo Z."/>
            <person name="Davy M."/>
            <person name="Cheng C."/>
            <person name="McNeilage M."/>
            <person name="Scaglione D."/>
            <person name="Liu Y."/>
            <person name="Zhang Q."/>
            <person name="Datson P."/>
            <person name="De Silva N."/>
            <person name="Gardiner S.E."/>
            <person name="Bassett H."/>
            <person name="Chagne D."/>
            <person name="McCallum J."/>
            <person name="Dzierzon H."/>
            <person name="Deng C."/>
            <person name="Wang Y.Y."/>
            <person name="Barron L."/>
            <person name="Manako K."/>
            <person name="Bowen J."/>
            <person name="Foster T.M."/>
            <person name="Erridge Z.A."/>
            <person name="Tiffin H."/>
            <person name="Waite C.N."/>
            <person name="Davies K.M."/>
            <person name="Grierson E.P."/>
            <person name="Laing W.A."/>
            <person name="Kirk R."/>
            <person name="Chen X."/>
            <person name="Wood M."/>
            <person name="Montefiori M."/>
            <person name="Brummell D.A."/>
            <person name="Schwinn K.E."/>
            <person name="Catanach A."/>
            <person name="Fullerton C."/>
            <person name="Li D."/>
            <person name="Meiyalaghan S."/>
            <person name="Nieuwenhuizen N."/>
            <person name="Read N."/>
            <person name="Prakash R."/>
            <person name="Hunter D."/>
            <person name="Zhang H."/>
            <person name="McKenzie M."/>
            <person name="Knabel M."/>
            <person name="Harris A."/>
            <person name="Allan A.C."/>
            <person name="Gleave A."/>
            <person name="Chen A."/>
            <person name="Janssen B.J."/>
            <person name="Plunkett B."/>
            <person name="Ampomah-Dwamena C."/>
            <person name="Voogd C."/>
            <person name="Leif D."/>
            <person name="Lafferty D."/>
            <person name="Souleyre E.J.F."/>
            <person name="Varkonyi-Gasic E."/>
            <person name="Gambi F."/>
            <person name="Hanley J."/>
            <person name="Yao J.L."/>
            <person name="Cheung J."/>
            <person name="David K.M."/>
            <person name="Warren B."/>
            <person name="Marsh K."/>
            <person name="Snowden K.C."/>
            <person name="Lin-Wang K."/>
            <person name="Brian L."/>
            <person name="Martinez-Sanchez M."/>
            <person name="Wang M."/>
            <person name="Ileperuma N."/>
            <person name="Macnee N."/>
            <person name="Campin R."/>
            <person name="McAtee P."/>
            <person name="Drummond R.S.M."/>
            <person name="Espley R.V."/>
            <person name="Ireland H.S."/>
            <person name="Wu R."/>
            <person name="Atkinson R.G."/>
            <person name="Karunairetnam S."/>
            <person name="Bulley S."/>
            <person name="Chunkath S."/>
            <person name="Hanley Z."/>
            <person name="Storey R."/>
            <person name="Thrimawithana A.H."/>
            <person name="Thomson S."/>
            <person name="David C."/>
            <person name="Testolin R."/>
            <person name="Huang H."/>
            <person name="Hellens R.P."/>
            <person name="Schaffer R.J."/>
        </authorList>
    </citation>
    <scope>NUCLEOTIDE SEQUENCE [LARGE SCALE GENOMIC DNA]</scope>
    <source>
        <strain evidence="9">cv. Red5</strain>
    </source>
</reference>
<comment type="caution">
    <text evidence="8">The sequence shown here is derived from an EMBL/GenBank/DDBJ whole genome shotgun (WGS) entry which is preliminary data.</text>
</comment>
<dbReference type="GO" id="GO:0003677">
    <property type="term" value="F:DNA binding"/>
    <property type="evidence" value="ECO:0007669"/>
    <property type="project" value="UniProtKB-KW"/>
</dbReference>
<dbReference type="Gramene" id="PSS17301">
    <property type="protein sequence ID" value="PSS17301"/>
    <property type="gene ID" value="CEY00_Acc12088"/>
</dbReference>
<evidence type="ECO:0000259" key="7">
    <source>
        <dbReference type="PROSITE" id="PS50863"/>
    </source>
</evidence>
<dbReference type="InterPro" id="IPR003340">
    <property type="entry name" value="B3_DNA-bd"/>
</dbReference>
<dbReference type="InterPro" id="IPR015300">
    <property type="entry name" value="DNA-bd_pseudobarrel_sf"/>
</dbReference>
<evidence type="ECO:0000313" key="9">
    <source>
        <dbReference type="Proteomes" id="UP000241394"/>
    </source>
</evidence>
<protein>
    <submittedName>
        <fullName evidence="8">AP2/ERF and B3 domain-containing transcription repressor like</fullName>
    </submittedName>
</protein>
<gene>
    <name evidence="8" type="ORF">CEY00_Acc12088</name>
</gene>
<name>A0A2R6QY37_ACTCC</name>
<dbReference type="InParanoid" id="A0A2R6QY37"/>
<keyword evidence="5" id="KW-0539">Nucleus</keyword>
<keyword evidence="3" id="KW-0238">DNA-binding</keyword>
<feature type="region of interest" description="Disordered" evidence="6">
    <location>
        <begin position="1"/>
        <end position="26"/>
    </location>
</feature>
<keyword evidence="2" id="KW-0805">Transcription regulation</keyword>
<evidence type="ECO:0000256" key="3">
    <source>
        <dbReference type="ARBA" id="ARBA00023125"/>
    </source>
</evidence>
<evidence type="ECO:0000256" key="2">
    <source>
        <dbReference type="ARBA" id="ARBA00023015"/>
    </source>
</evidence>
<organism evidence="8 9">
    <name type="scientific">Actinidia chinensis var. chinensis</name>
    <name type="common">Chinese soft-hair kiwi</name>
    <dbReference type="NCBI Taxonomy" id="1590841"/>
    <lineage>
        <taxon>Eukaryota</taxon>
        <taxon>Viridiplantae</taxon>
        <taxon>Streptophyta</taxon>
        <taxon>Embryophyta</taxon>
        <taxon>Tracheophyta</taxon>
        <taxon>Spermatophyta</taxon>
        <taxon>Magnoliopsida</taxon>
        <taxon>eudicotyledons</taxon>
        <taxon>Gunneridae</taxon>
        <taxon>Pentapetalae</taxon>
        <taxon>asterids</taxon>
        <taxon>Ericales</taxon>
        <taxon>Actinidiaceae</taxon>
        <taxon>Actinidia</taxon>
    </lineage>
</organism>
<evidence type="ECO:0000313" key="8">
    <source>
        <dbReference type="EMBL" id="PSS17301.1"/>
    </source>
</evidence>
<evidence type="ECO:0000256" key="6">
    <source>
        <dbReference type="SAM" id="MobiDB-lite"/>
    </source>
</evidence>
<keyword evidence="9" id="KW-1185">Reference proteome</keyword>
<dbReference type="Gene3D" id="2.40.330.10">
    <property type="entry name" value="DNA-binding pseudobarrel domain"/>
    <property type="match status" value="1"/>
</dbReference>
<dbReference type="SUPFAM" id="SSF101936">
    <property type="entry name" value="DNA-binding pseudobarrel domain"/>
    <property type="match status" value="1"/>
</dbReference>
<dbReference type="GO" id="GO:0005634">
    <property type="term" value="C:nucleus"/>
    <property type="evidence" value="ECO:0007669"/>
    <property type="project" value="UniProtKB-SubCell"/>
</dbReference>
<evidence type="ECO:0000256" key="4">
    <source>
        <dbReference type="ARBA" id="ARBA00023163"/>
    </source>
</evidence>
<keyword evidence="4" id="KW-0804">Transcription</keyword>
<evidence type="ECO:0000256" key="1">
    <source>
        <dbReference type="ARBA" id="ARBA00004123"/>
    </source>
</evidence>
<evidence type="ECO:0000256" key="5">
    <source>
        <dbReference type="ARBA" id="ARBA00023242"/>
    </source>
</evidence>
<dbReference type="EMBL" id="NKQK01000011">
    <property type="protein sequence ID" value="PSS17301.1"/>
    <property type="molecule type" value="Genomic_DNA"/>
</dbReference>
<dbReference type="PROSITE" id="PS50863">
    <property type="entry name" value="B3"/>
    <property type="match status" value="1"/>
</dbReference>
<accession>A0A2R6QY37</accession>
<feature type="domain" description="TF-B3" evidence="7">
    <location>
        <begin position="94"/>
        <end position="141"/>
    </location>
</feature>
<sequence>MSRATDVGTSCVGKQGKRKYSDVQQGETAESKLGDLSMMENAFTSSSTAVHAFKRENSLFDVELNPPDVKELASPYKKASAYFPPVPDRPSETKIEVSEPLNKKWEMMVVFSTVFYAFVITNGWEEFCCWHNLKAYDGIYF</sequence>